<evidence type="ECO:0000313" key="3">
    <source>
        <dbReference type="EMBL" id="OOQ47997.1"/>
    </source>
</evidence>
<feature type="compositionally biased region" description="Basic residues" evidence="1">
    <location>
        <begin position="99"/>
        <end position="112"/>
    </location>
</feature>
<dbReference type="RefSeq" id="WP_078636523.1">
    <property type="nucleotide sequence ID" value="NZ_CM007717.1"/>
</dbReference>
<dbReference type="Proteomes" id="UP000502504">
    <property type="component" value="Chromosome"/>
</dbReference>
<feature type="compositionally biased region" description="Low complexity" evidence="1">
    <location>
        <begin position="75"/>
        <end position="90"/>
    </location>
</feature>
<reference evidence="4 6" key="2">
    <citation type="submission" date="2020-03" db="EMBL/GenBank/DDBJ databases">
        <title>Is there a link between lipid content and antibiotic production in Streptomyces?</title>
        <authorList>
            <person name="David M."/>
            <person name="Lejeune C."/>
            <person name="Abreu S."/>
            <person name="Thibessard A."/>
            <person name="Leblond P."/>
            <person name="Chaminade P."/>
            <person name="Virolle M.-J."/>
        </authorList>
    </citation>
    <scope>NUCLEOTIDE SEQUENCE [LARGE SCALE GENOMIC DNA]</scope>
    <source>
        <strain evidence="4 6">DSM 41481</strain>
    </source>
</reference>
<dbReference type="Pfam" id="PF20068">
    <property type="entry name" value="Amphi-Trp"/>
    <property type="match status" value="1"/>
</dbReference>
<evidence type="ECO:0000259" key="2">
    <source>
        <dbReference type="Pfam" id="PF20068"/>
    </source>
</evidence>
<dbReference type="NCBIfam" id="TIGR04354">
    <property type="entry name" value="amphi-Trp"/>
    <property type="match status" value="1"/>
</dbReference>
<evidence type="ECO:0000313" key="6">
    <source>
        <dbReference type="Proteomes" id="UP000502504"/>
    </source>
</evidence>
<dbReference type="AlphaFoldDB" id="A0AAE6YGD4"/>
<feature type="region of interest" description="Disordered" evidence="1">
    <location>
        <begin position="74"/>
        <end position="112"/>
    </location>
</feature>
<dbReference type="InterPro" id="IPR027598">
    <property type="entry name" value="Amphi-Trp_dom"/>
</dbReference>
<accession>A0AAE6YGD4</accession>
<evidence type="ECO:0000313" key="4">
    <source>
        <dbReference type="EMBL" id="QIT48344.1"/>
    </source>
</evidence>
<evidence type="ECO:0000256" key="1">
    <source>
        <dbReference type="SAM" id="MobiDB-lite"/>
    </source>
</evidence>
<feature type="domain" description="Amphi-Trp" evidence="2">
    <location>
        <begin position="4"/>
        <end position="78"/>
    </location>
</feature>
<dbReference type="EMBL" id="CP050692">
    <property type="protein sequence ID" value="QIT48344.1"/>
    <property type="molecule type" value="Genomic_DNA"/>
</dbReference>
<keyword evidence="5" id="KW-1185">Reference proteome</keyword>
<protein>
    <submittedName>
        <fullName evidence="4">Amphi-Trp domain-containing protein</fullName>
    </submittedName>
</protein>
<name>A0AAE6YGD4_STRAT</name>
<evidence type="ECO:0000313" key="5">
    <source>
        <dbReference type="Proteomes" id="UP000190306"/>
    </source>
</evidence>
<reference evidence="3 5" key="1">
    <citation type="submission" date="2015-07" db="EMBL/GenBank/DDBJ databases">
        <title>Draft Genome Sequence of Streptomyces antibioticus, IMRU 3720 reveals insights in the evolution of actinomycin biosynthetic gene clusters in Streptomyces.</title>
        <authorList>
            <person name="Crnovcic I."/>
            <person name="Ruckert C."/>
            <person name="Kalinowksi J."/>
            <person name="Keller U."/>
        </authorList>
    </citation>
    <scope>NUCLEOTIDE SEQUENCE [LARGE SCALE GENOMIC DNA]</scope>
    <source>
        <strain evidence="3 5">DSM 41481</strain>
    </source>
</reference>
<dbReference type="Proteomes" id="UP000190306">
    <property type="component" value="Chromosome"/>
</dbReference>
<sequence length="112" mass="11957">MSDLKFEQKRSLSRREAADLLTALAGVLREGGRAELDLGSGVLGLRVPDRLHGEIEVEVEDGKIELEIEFTWPITPNETAAGPEPATAPARKSTPAKPGRGRSTKRAAAKAA</sequence>
<dbReference type="EMBL" id="LHQL01000014">
    <property type="protein sequence ID" value="OOQ47997.1"/>
    <property type="molecule type" value="Genomic_DNA"/>
</dbReference>
<proteinExistence type="predicted"/>
<organism evidence="4 6">
    <name type="scientific">Streptomyces antibioticus</name>
    <dbReference type="NCBI Taxonomy" id="1890"/>
    <lineage>
        <taxon>Bacteria</taxon>
        <taxon>Bacillati</taxon>
        <taxon>Actinomycetota</taxon>
        <taxon>Actinomycetes</taxon>
        <taxon>Kitasatosporales</taxon>
        <taxon>Streptomycetaceae</taxon>
        <taxon>Streptomyces</taxon>
    </lineage>
</organism>
<gene>
    <name evidence="3" type="ORF">AFM16_35885</name>
    <name evidence="4" type="ORF">HCX60_36485</name>
</gene>